<evidence type="ECO:0000256" key="3">
    <source>
        <dbReference type="ARBA" id="ARBA00022692"/>
    </source>
</evidence>
<protein>
    <submittedName>
        <fullName evidence="7">Flippase</fullName>
    </submittedName>
</protein>
<organism evidence="7 8">
    <name type="scientific">Rhodovastum atsumiense</name>
    <dbReference type="NCBI Taxonomy" id="504468"/>
    <lineage>
        <taxon>Bacteria</taxon>
        <taxon>Pseudomonadati</taxon>
        <taxon>Pseudomonadota</taxon>
        <taxon>Alphaproteobacteria</taxon>
        <taxon>Acetobacterales</taxon>
        <taxon>Acetobacteraceae</taxon>
        <taxon>Rhodovastum</taxon>
    </lineage>
</organism>
<name>A0A5M6IY87_9PROT</name>
<feature type="transmembrane region" description="Helical" evidence="6">
    <location>
        <begin position="332"/>
        <end position="351"/>
    </location>
</feature>
<reference evidence="7 8" key="1">
    <citation type="submission" date="2019-09" db="EMBL/GenBank/DDBJ databases">
        <title>Genome sequence of Rhodovastum atsumiense, a diverse member of the Acetobacteraceae family of non-sulfur purple photosynthetic bacteria.</title>
        <authorList>
            <person name="Meyer T."/>
            <person name="Kyndt J."/>
        </authorList>
    </citation>
    <scope>NUCLEOTIDE SEQUENCE [LARGE SCALE GENOMIC DNA]</scope>
    <source>
        <strain evidence="7 8">DSM 21279</strain>
    </source>
</reference>
<dbReference type="Proteomes" id="UP000325255">
    <property type="component" value="Unassembled WGS sequence"/>
</dbReference>
<dbReference type="CDD" id="cd13128">
    <property type="entry name" value="MATE_Wzx_like"/>
    <property type="match status" value="1"/>
</dbReference>
<dbReference type="Pfam" id="PF01943">
    <property type="entry name" value="Polysacc_synt"/>
    <property type="match status" value="1"/>
</dbReference>
<evidence type="ECO:0000313" key="8">
    <source>
        <dbReference type="Proteomes" id="UP000325255"/>
    </source>
</evidence>
<keyword evidence="5 6" id="KW-0472">Membrane</keyword>
<feature type="transmembrane region" description="Helical" evidence="6">
    <location>
        <begin position="113"/>
        <end position="135"/>
    </location>
</feature>
<feature type="transmembrane region" description="Helical" evidence="6">
    <location>
        <begin position="358"/>
        <end position="377"/>
    </location>
</feature>
<dbReference type="PANTHER" id="PTHR30250:SF11">
    <property type="entry name" value="O-ANTIGEN TRANSPORTER-RELATED"/>
    <property type="match status" value="1"/>
</dbReference>
<feature type="transmembrane region" description="Helical" evidence="6">
    <location>
        <begin position="144"/>
        <end position="163"/>
    </location>
</feature>
<dbReference type="GO" id="GO:0005886">
    <property type="term" value="C:plasma membrane"/>
    <property type="evidence" value="ECO:0007669"/>
    <property type="project" value="UniProtKB-SubCell"/>
</dbReference>
<gene>
    <name evidence="7" type="ORF">F1189_06285</name>
</gene>
<feature type="transmembrane region" description="Helical" evidence="6">
    <location>
        <begin position="213"/>
        <end position="240"/>
    </location>
</feature>
<dbReference type="RefSeq" id="WP_150039826.1">
    <property type="nucleotide sequence ID" value="NZ_OW485601.1"/>
</dbReference>
<evidence type="ECO:0000313" key="7">
    <source>
        <dbReference type="EMBL" id="KAA5613294.1"/>
    </source>
</evidence>
<keyword evidence="8" id="KW-1185">Reference proteome</keyword>
<keyword evidence="2" id="KW-1003">Cell membrane</keyword>
<feature type="transmembrane region" description="Helical" evidence="6">
    <location>
        <begin position="81"/>
        <end position="107"/>
    </location>
</feature>
<feature type="transmembrane region" description="Helical" evidence="6">
    <location>
        <begin position="169"/>
        <end position="192"/>
    </location>
</feature>
<dbReference type="EMBL" id="VWPK01000007">
    <property type="protein sequence ID" value="KAA5613294.1"/>
    <property type="molecule type" value="Genomic_DNA"/>
</dbReference>
<evidence type="ECO:0000256" key="4">
    <source>
        <dbReference type="ARBA" id="ARBA00022989"/>
    </source>
</evidence>
<accession>A0A5M6IY87</accession>
<sequence length="424" mass="45650">MRGPLLRNLAAMFAWQGMSYVLPLITLPYLARTLLPGQYGVLGFVNSIIAYFVLFTGWGFGLSATQQVAARRHDPAALTEIFWNTMFAKACLGVVSLLLLAGLVVAVPALRPYGVVLLLGWLQVLGSIMTADWFLQGLELMGRFATAAMIGRAVPIPFIFLLVHGPADVGMAVFLQALASIVAGGVSLHMAARTGRIGRPALSWRRMWHYLREGAALFLSSAATTLYINLNTIMVAAIAGPVQAGLFVGADKLRNAVQGLITPVSLVMYPHLAGLAAQDRGAMLAMVGRLLRWQGAFTAALSVATWVFAPLAVRLLLGRDFADAVDVLRALAPVPFLVGLSNVLGIQLLLPLGHRRDFLLMVALPGTTSLLYMPWLAWQYGAVGVAAALTVTEMIVNLVAVALLYRRRDELRGLFGPRPQPFPA</sequence>
<feature type="transmembrane region" description="Helical" evidence="6">
    <location>
        <begin position="383"/>
        <end position="405"/>
    </location>
</feature>
<feature type="transmembrane region" description="Helical" evidence="6">
    <location>
        <begin position="260"/>
        <end position="278"/>
    </location>
</feature>
<feature type="transmembrane region" description="Helical" evidence="6">
    <location>
        <begin position="37"/>
        <end position="60"/>
    </location>
</feature>
<keyword evidence="4 6" id="KW-1133">Transmembrane helix</keyword>
<feature type="transmembrane region" description="Helical" evidence="6">
    <location>
        <begin position="12"/>
        <end position="31"/>
    </location>
</feature>
<evidence type="ECO:0000256" key="6">
    <source>
        <dbReference type="SAM" id="Phobius"/>
    </source>
</evidence>
<dbReference type="AlphaFoldDB" id="A0A5M6IY87"/>
<dbReference type="InterPro" id="IPR002797">
    <property type="entry name" value="Polysacc_synth"/>
</dbReference>
<dbReference type="PANTHER" id="PTHR30250">
    <property type="entry name" value="PST FAMILY PREDICTED COLANIC ACID TRANSPORTER"/>
    <property type="match status" value="1"/>
</dbReference>
<comment type="caution">
    <text evidence="7">The sequence shown here is derived from an EMBL/GenBank/DDBJ whole genome shotgun (WGS) entry which is preliminary data.</text>
</comment>
<keyword evidence="3 6" id="KW-0812">Transmembrane</keyword>
<comment type="subcellular location">
    <subcellularLocation>
        <location evidence="1">Cell membrane</location>
        <topology evidence="1">Multi-pass membrane protein</topology>
    </subcellularLocation>
</comment>
<evidence type="ECO:0000256" key="1">
    <source>
        <dbReference type="ARBA" id="ARBA00004651"/>
    </source>
</evidence>
<proteinExistence type="predicted"/>
<feature type="transmembrane region" description="Helical" evidence="6">
    <location>
        <begin position="290"/>
        <end position="312"/>
    </location>
</feature>
<evidence type="ECO:0000256" key="2">
    <source>
        <dbReference type="ARBA" id="ARBA00022475"/>
    </source>
</evidence>
<dbReference type="OrthoDB" id="7605542at2"/>
<evidence type="ECO:0000256" key="5">
    <source>
        <dbReference type="ARBA" id="ARBA00023136"/>
    </source>
</evidence>
<dbReference type="InterPro" id="IPR050833">
    <property type="entry name" value="Poly_Biosynth_Transport"/>
</dbReference>